<evidence type="ECO:0000313" key="1">
    <source>
        <dbReference type="EMBL" id="RVU18148.1"/>
    </source>
</evidence>
<keyword evidence="2" id="KW-1185">Reference proteome</keyword>
<proteinExistence type="predicted"/>
<comment type="caution">
    <text evidence="1">The sequence shown here is derived from an EMBL/GenBank/DDBJ whole genome shotgun (WGS) entry which is preliminary data.</text>
</comment>
<gene>
    <name evidence="1" type="ORF">EOE48_12240</name>
</gene>
<dbReference type="RefSeq" id="WP_127729321.1">
    <property type="nucleotide sequence ID" value="NZ_SACP01000010.1"/>
</dbReference>
<evidence type="ECO:0000313" key="2">
    <source>
        <dbReference type="Proteomes" id="UP000286997"/>
    </source>
</evidence>
<dbReference type="EMBL" id="SACP01000010">
    <property type="protein sequence ID" value="RVU18148.1"/>
    <property type="molecule type" value="Genomic_DNA"/>
</dbReference>
<accession>A0A3S2VUX9</accession>
<dbReference type="AlphaFoldDB" id="A0A3S2VUX9"/>
<sequence length="147" mass="14701">MTLGQPIDRHLARLLAVAIVLIAAVLAPSAVWAHQGHLHGAGHGHHGTVRQAVPAGAVQSHAELARVDAAVVSAVLQAPAEPATERAAATCTGLCCGVACCVSAILPAATLVPPPAAGRRVARLAGPLARPGLGPDALREPPRPVLA</sequence>
<protein>
    <submittedName>
        <fullName evidence="1">Uncharacterized protein</fullName>
    </submittedName>
</protein>
<organism evidence="1 2">
    <name type="scientific">Methylobacterium oryzihabitans</name>
    <dbReference type="NCBI Taxonomy" id="2499852"/>
    <lineage>
        <taxon>Bacteria</taxon>
        <taxon>Pseudomonadati</taxon>
        <taxon>Pseudomonadota</taxon>
        <taxon>Alphaproteobacteria</taxon>
        <taxon>Hyphomicrobiales</taxon>
        <taxon>Methylobacteriaceae</taxon>
        <taxon>Methylobacterium</taxon>
    </lineage>
</organism>
<dbReference type="Proteomes" id="UP000286997">
    <property type="component" value="Unassembled WGS sequence"/>
</dbReference>
<name>A0A3S2VUX9_9HYPH</name>
<reference evidence="1 2" key="1">
    <citation type="submission" date="2019-01" db="EMBL/GenBank/DDBJ databases">
        <authorList>
            <person name="Chen W.-M."/>
        </authorList>
    </citation>
    <scope>NUCLEOTIDE SEQUENCE [LARGE SCALE GENOMIC DNA]</scope>
    <source>
        <strain evidence="1 2">TER-1</strain>
    </source>
</reference>